<name>A0A4R6PIV8_9GAMM</name>
<evidence type="ECO:0000313" key="3">
    <source>
        <dbReference type="Proteomes" id="UP000295531"/>
    </source>
</evidence>
<feature type="transmembrane region" description="Helical" evidence="1">
    <location>
        <begin position="135"/>
        <end position="154"/>
    </location>
</feature>
<sequence length="180" mass="19739">MFSLLAITLAAASVTLLYYCWRQSRSHPLLTLLGWILLAASVPLWAISHGIIFAVCFALLALSPLAWLLVVLNRQNKPLKAAPGRPRLPLNFGAAAKALPKHLVLALATIPLAGLTAMQSTTLVTGLLPWARVDLMALGIYIMPVVWAGFSFWVLADSRWWRPILVMVAIVALCSWGIYR</sequence>
<keyword evidence="1" id="KW-0472">Membrane</keyword>
<comment type="caution">
    <text evidence="2">The sequence shown here is derived from an EMBL/GenBank/DDBJ whole genome shotgun (WGS) entry which is preliminary data.</text>
</comment>
<dbReference type="AlphaFoldDB" id="A0A4R6PIV8"/>
<evidence type="ECO:0000313" key="2">
    <source>
        <dbReference type="EMBL" id="TDP38318.1"/>
    </source>
</evidence>
<feature type="transmembrane region" description="Helical" evidence="1">
    <location>
        <begin position="46"/>
        <end position="70"/>
    </location>
</feature>
<reference evidence="2 3" key="1">
    <citation type="submission" date="2019-03" db="EMBL/GenBank/DDBJ databases">
        <title>Freshwater and sediment microbial communities from various areas in North America, analyzing microbe dynamics in response to fracking.</title>
        <authorList>
            <person name="Lamendella R."/>
        </authorList>
    </citation>
    <scope>NUCLEOTIDE SEQUENCE [LARGE SCALE GENOMIC DNA]</scope>
    <source>
        <strain evidence="2 3">18_TX</strain>
    </source>
</reference>
<keyword evidence="3" id="KW-1185">Reference proteome</keyword>
<feature type="transmembrane region" description="Helical" evidence="1">
    <location>
        <begin position="160"/>
        <end position="179"/>
    </location>
</feature>
<protein>
    <submittedName>
        <fullName evidence="2">Uncharacterized protein</fullName>
    </submittedName>
</protein>
<keyword evidence="1" id="KW-0812">Transmembrane</keyword>
<evidence type="ECO:0000256" key="1">
    <source>
        <dbReference type="SAM" id="Phobius"/>
    </source>
</evidence>
<dbReference type="EMBL" id="SNXI01000005">
    <property type="protein sequence ID" value="TDP38318.1"/>
    <property type="molecule type" value="Genomic_DNA"/>
</dbReference>
<keyword evidence="1" id="KW-1133">Transmembrane helix</keyword>
<proteinExistence type="predicted"/>
<organism evidence="2 3">
    <name type="scientific">Idiomarina aquatica</name>
    <dbReference type="NCBI Taxonomy" id="1327752"/>
    <lineage>
        <taxon>Bacteria</taxon>
        <taxon>Pseudomonadati</taxon>
        <taxon>Pseudomonadota</taxon>
        <taxon>Gammaproteobacteria</taxon>
        <taxon>Alteromonadales</taxon>
        <taxon>Idiomarinaceae</taxon>
        <taxon>Idiomarina</taxon>
    </lineage>
</organism>
<accession>A0A4R6PIV8</accession>
<gene>
    <name evidence="2" type="ORF">DEU29_105170</name>
</gene>
<dbReference type="Proteomes" id="UP000295531">
    <property type="component" value="Unassembled WGS sequence"/>
</dbReference>